<dbReference type="Proteomes" id="UP000594468">
    <property type="component" value="Chromosome"/>
</dbReference>
<dbReference type="RefSeq" id="WP_195171958.1">
    <property type="nucleotide sequence ID" value="NZ_CP062983.1"/>
</dbReference>
<keyword evidence="4" id="KW-1185">Reference proteome</keyword>
<keyword evidence="2" id="KW-0812">Transmembrane</keyword>
<keyword evidence="2" id="KW-1133">Transmembrane helix</keyword>
<name>A0A7S8IFV9_9CHLR</name>
<dbReference type="AlphaFoldDB" id="A0A7S8IFV9"/>
<feature type="region of interest" description="Disordered" evidence="1">
    <location>
        <begin position="83"/>
        <end position="121"/>
    </location>
</feature>
<gene>
    <name evidence="3" type="ORF">G4Y79_05815</name>
</gene>
<evidence type="ECO:0000313" key="4">
    <source>
        <dbReference type="Proteomes" id="UP000594468"/>
    </source>
</evidence>
<sequence>MPMRPMSYRSFYRRPYHPMFVSPIMRRWYRPYRRPLWGFWWLLLPLGGLVLFGRMFWLMPIGLALLLVMFVVPGFLRQPNVDLTEEADPRKRKSPDYPYEPEGYDDAYQMNDDPTDPDGDYFQTVDGDQLHIIDDDGSGSRLTTG</sequence>
<organism evidence="3 4">
    <name type="scientific">Phototrophicus methaneseepsis</name>
    <dbReference type="NCBI Taxonomy" id="2710758"/>
    <lineage>
        <taxon>Bacteria</taxon>
        <taxon>Bacillati</taxon>
        <taxon>Chloroflexota</taxon>
        <taxon>Candidatus Thermofontia</taxon>
        <taxon>Phototrophicales</taxon>
        <taxon>Phototrophicaceae</taxon>
        <taxon>Phototrophicus</taxon>
    </lineage>
</organism>
<evidence type="ECO:0000256" key="1">
    <source>
        <dbReference type="SAM" id="MobiDB-lite"/>
    </source>
</evidence>
<accession>A0A7S8IFV9</accession>
<dbReference type="EMBL" id="CP062983">
    <property type="protein sequence ID" value="QPC83894.1"/>
    <property type="molecule type" value="Genomic_DNA"/>
</dbReference>
<proteinExistence type="predicted"/>
<feature type="transmembrane region" description="Helical" evidence="2">
    <location>
        <begin position="58"/>
        <end position="76"/>
    </location>
</feature>
<keyword evidence="2" id="KW-0472">Membrane</keyword>
<dbReference type="KEGG" id="pmet:G4Y79_05815"/>
<protein>
    <submittedName>
        <fullName evidence="3">Uncharacterized protein</fullName>
    </submittedName>
</protein>
<evidence type="ECO:0000256" key="2">
    <source>
        <dbReference type="SAM" id="Phobius"/>
    </source>
</evidence>
<evidence type="ECO:0000313" key="3">
    <source>
        <dbReference type="EMBL" id="QPC83894.1"/>
    </source>
</evidence>
<reference evidence="3 4" key="1">
    <citation type="submission" date="2020-02" db="EMBL/GenBank/DDBJ databases">
        <authorList>
            <person name="Zheng R.K."/>
            <person name="Sun C.M."/>
        </authorList>
    </citation>
    <scope>NUCLEOTIDE SEQUENCE [LARGE SCALE GENOMIC DNA]</scope>
    <source>
        <strain evidence="4">rifampicinis</strain>
    </source>
</reference>